<accession>A0A1X7EAE6</accession>
<dbReference type="STRING" id="1519643.SAMN06295933_2833"/>
<gene>
    <name evidence="1" type="ORF">SAMN06295933_2833</name>
</gene>
<evidence type="ECO:0000313" key="2">
    <source>
        <dbReference type="Proteomes" id="UP000192906"/>
    </source>
</evidence>
<reference evidence="2" key="1">
    <citation type="submission" date="2017-04" db="EMBL/GenBank/DDBJ databases">
        <authorList>
            <person name="Varghese N."/>
            <person name="Submissions S."/>
        </authorList>
    </citation>
    <scope>NUCLEOTIDE SEQUENCE [LARGE SCALE GENOMIC DNA]</scope>
    <source>
        <strain evidence="2">K3S</strain>
    </source>
</reference>
<dbReference type="EMBL" id="FWZU01000004">
    <property type="protein sequence ID" value="SMF30410.1"/>
    <property type="molecule type" value="Genomic_DNA"/>
</dbReference>
<protein>
    <recommendedName>
        <fullName evidence="3">Methyltransferase domain-containing protein</fullName>
    </recommendedName>
</protein>
<proteinExistence type="predicted"/>
<name>A0A1X7EAE6_9BACT</name>
<organism evidence="1 2">
    <name type="scientific">Desulfovibrio gilichinskyi</name>
    <dbReference type="NCBI Taxonomy" id="1519643"/>
    <lineage>
        <taxon>Bacteria</taxon>
        <taxon>Pseudomonadati</taxon>
        <taxon>Thermodesulfobacteriota</taxon>
        <taxon>Desulfovibrionia</taxon>
        <taxon>Desulfovibrionales</taxon>
        <taxon>Desulfovibrionaceae</taxon>
        <taxon>Desulfovibrio</taxon>
    </lineage>
</organism>
<evidence type="ECO:0000313" key="1">
    <source>
        <dbReference type="EMBL" id="SMF30410.1"/>
    </source>
</evidence>
<dbReference type="RefSeq" id="WP_085103300.1">
    <property type="nucleotide sequence ID" value="NZ_FWZU01000004.1"/>
</dbReference>
<dbReference type="OrthoDB" id="5454752at2"/>
<dbReference type="Proteomes" id="UP000192906">
    <property type="component" value="Unassembled WGS sequence"/>
</dbReference>
<evidence type="ECO:0008006" key="3">
    <source>
        <dbReference type="Google" id="ProtNLM"/>
    </source>
</evidence>
<dbReference type="AlphaFoldDB" id="A0A1X7EAE6"/>
<keyword evidence="2" id="KW-1185">Reference proteome</keyword>
<sequence>MSGQKNINPAAIWAEMIHEFGDDHGPLTPKLSNAFNENPYSLMWHVSWFKFAGKMIGRKDRTLVFDPLEGLGGWTVACETGNVVAVLPSGDSYEAVRSAWPDEKIIFEKNSEILMSAENEFGGIVSFDIDSTRSKEDWNVFFADAASVLVAGGVVVAGGVGSTLSTALKETAATNFKHVFMFGNGQHHPCISPVDAVIVVAC</sequence>